<dbReference type="OrthoDB" id="5344482at2759"/>
<keyword evidence="3" id="KW-1185">Reference proteome</keyword>
<dbReference type="eggNOG" id="ENOG502SIHY">
    <property type="taxonomic scope" value="Eukaryota"/>
</dbReference>
<evidence type="ECO:0000256" key="1">
    <source>
        <dbReference type="SAM" id="MobiDB-lite"/>
    </source>
</evidence>
<protein>
    <submittedName>
        <fullName evidence="2">Uncharacterized protein</fullName>
    </submittedName>
</protein>
<evidence type="ECO:0000313" key="3">
    <source>
        <dbReference type="Proteomes" id="UP000016923"/>
    </source>
</evidence>
<gene>
    <name evidence="2" type="ORF">F503_06246</name>
</gene>
<feature type="region of interest" description="Disordered" evidence="1">
    <location>
        <begin position="231"/>
        <end position="262"/>
    </location>
</feature>
<dbReference type="STRING" id="1262450.S3BW01"/>
<name>S3BW01_OPHP1</name>
<feature type="region of interest" description="Disordered" evidence="1">
    <location>
        <begin position="315"/>
        <end position="353"/>
    </location>
</feature>
<organism evidence="2 3">
    <name type="scientific">Ophiostoma piceae (strain UAMH 11346)</name>
    <name type="common">Sap stain fungus</name>
    <dbReference type="NCBI Taxonomy" id="1262450"/>
    <lineage>
        <taxon>Eukaryota</taxon>
        <taxon>Fungi</taxon>
        <taxon>Dikarya</taxon>
        <taxon>Ascomycota</taxon>
        <taxon>Pezizomycotina</taxon>
        <taxon>Sordariomycetes</taxon>
        <taxon>Sordariomycetidae</taxon>
        <taxon>Ophiostomatales</taxon>
        <taxon>Ophiostomataceae</taxon>
        <taxon>Ophiostoma</taxon>
    </lineage>
</organism>
<dbReference type="AlphaFoldDB" id="S3BW01"/>
<dbReference type="EMBL" id="KE148159">
    <property type="protein sequence ID" value="EPE04697.1"/>
    <property type="molecule type" value="Genomic_DNA"/>
</dbReference>
<dbReference type="Proteomes" id="UP000016923">
    <property type="component" value="Unassembled WGS sequence"/>
</dbReference>
<feature type="compositionally biased region" description="Polar residues" evidence="1">
    <location>
        <begin position="236"/>
        <end position="250"/>
    </location>
</feature>
<dbReference type="VEuPathDB" id="FungiDB:F503_06246"/>
<dbReference type="OMA" id="GSWHVSW"/>
<reference evidence="2 3" key="1">
    <citation type="journal article" date="2013" name="BMC Genomics">
        <title>The genome and transcriptome of the pine saprophyte Ophiostoma piceae, and a comparison with the bark beetle-associated pine pathogen Grosmannia clavigera.</title>
        <authorList>
            <person name="Haridas S."/>
            <person name="Wang Y."/>
            <person name="Lim L."/>
            <person name="Massoumi Alamouti S."/>
            <person name="Jackman S."/>
            <person name="Docking R."/>
            <person name="Robertson G."/>
            <person name="Birol I."/>
            <person name="Bohlmann J."/>
            <person name="Breuil C."/>
        </authorList>
    </citation>
    <scope>NUCLEOTIDE SEQUENCE [LARGE SCALE GENOMIC DNA]</scope>
    <source>
        <strain evidence="2 3">UAMH 11346</strain>
    </source>
</reference>
<proteinExistence type="predicted"/>
<sequence>MQLQTQPIGNGQSGPVHDFLATTVYPEGPAHVGIIDSPTTPSSSSVLSRFEFENGKGNEGTKVLLVEWEAEGQEWTIDWDGRADYNMLAVGGEDTGQPGQDKTIRRVYFLMPPGALIPSQVQLRGTAVGSNNDEGTVLWTRPMPAIYPASLGPGEDGAGKRGVLHTLWAQRRLADLMAEIEAEMQTNSESIGLQIAFQEQDWISDHFGVGERSGLGPADSPSYLPYHLQHEGQHRGLSQSALPSPRNPSARSAKARSPIGGKLGEKLKGLKLATSPSELAAVSQASSSTLIVAHTSVGLPSGMNSLDAVVQGGGATSAPVGGASDGGDGEDELFALPLSPRSPEMTRSPFSFL</sequence>
<evidence type="ECO:0000313" key="2">
    <source>
        <dbReference type="EMBL" id="EPE04697.1"/>
    </source>
</evidence>
<dbReference type="HOGENOM" id="CLU_043294_0_0_1"/>
<accession>S3BW01</accession>